<dbReference type="Gene3D" id="1.10.510.10">
    <property type="entry name" value="Transferase(Phosphotransferase) domain 1"/>
    <property type="match status" value="1"/>
</dbReference>
<protein>
    <recommendedName>
        <fullName evidence="8">Protein kinase domain-containing protein</fullName>
    </recommendedName>
</protein>
<keyword evidence="5 6" id="KW-0067">ATP-binding</keyword>
<dbReference type="PROSITE" id="PS50011">
    <property type="entry name" value="PROTEIN_KINASE_DOM"/>
    <property type="match status" value="1"/>
</dbReference>
<reference evidence="9 10" key="1">
    <citation type="submission" date="2024-03" db="EMBL/GenBank/DDBJ databases">
        <authorList>
            <consortium name="ELIXIR-Norway"/>
            <consortium name="Elixir Norway"/>
        </authorList>
    </citation>
    <scope>NUCLEOTIDE SEQUENCE [LARGE SCALE GENOMIC DNA]</scope>
</reference>
<evidence type="ECO:0000256" key="3">
    <source>
        <dbReference type="ARBA" id="ARBA00022741"/>
    </source>
</evidence>
<organism evidence="9 10">
    <name type="scientific">Sphagnum jensenii</name>
    <dbReference type="NCBI Taxonomy" id="128206"/>
    <lineage>
        <taxon>Eukaryota</taxon>
        <taxon>Viridiplantae</taxon>
        <taxon>Streptophyta</taxon>
        <taxon>Embryophyta</taxon>
        <taxon>Bryophyta</taxon>
        <taxon>Sphagnophytina</taxon>
        <taxon>Sphagnopsida</taxon>
        <taxon>Sphagnales</taxon>
        <taxon>Sphagnaceae</taxon>
        <taxon>Sphagnum</taxon>
    </lineage>
</organism>
<evidence type="ECO:0000259" key="8">
    <source>
        <dbReference type="PROSITE" id="PS50011"/>
    </source>
</evidence>
<keyword evidence="7" id="KW-0472">Membrane</keyword>
<feature type="transmembrane region" description="Helical" evidence="7">
    <location>
        <begin position="540"/>
        <end position="559"/>
    </location>
</feature>
<dbReference type="PROSITE" id="PS00107">
    <property type="entry name" value="PROTEIN_KINASE_ATP"/>
    <property type="match status" value="1"/>
</dbReference>
<dbReference type="InterPro" id="IPR000719">
    <property type="entry name" value="Prot_kinase_dom"/>
</dbReference>
<keyword evidence="4" id="KW-0418">Kinase</keyword>
<gene>
    <name evidence="9" type="ORF">CSSPJE1EN2_LOCUS13678</name>
</gene>
<keyword evidence="2" id="KW-0808">Transferase</keyword>
<feature type="transmembrane region" description="Helical" evidence="7">
    <location>
        <begin position="621"/>
        <end position="644"/>
    </location>
</feature>
<dbReference type="SMART" id="SM00220">
    <property type="entry name" value="S_TKc"/>
    <property type="match status" value="1"/>
</dbReference>
<evidence type="ECO:0000256" key="5">
    <source>
        <dbReference type="ARBA" id="ARBA00022840"/>
    </source>
</evidence>
<keyword evidence="1" id="KW-0723">Serine/threonine-protein kinase</keyword>
<dbReference type="CDD" id="cd13999">
    <property type="entry name" value="STKc_MAP3K-like"/>
    <property type="match status" value="1"/>
</dbReference>
<evidence type="ECO:0000313" key="9">
    <source>
        <dbReference type="EMBL" id="CAK9871010.1"/>
    </source>
</evidence>
<feature type="transmembrane region" description="Helical" evidence="7">
    <location>
        <begin position="727"/>
        <end position="750"/>
    </location>
</feature>
<name>A0ABP1B799_9BRYO</name>
<dbReference type="InterPro" id="IPR011009">
    <property type="entry name" value="Kinase-like_dom_sf"/>
</dbReference>
<dbReference type="Proteomes" id="UP001497522">
    <property type="component" value="Chromosome 2"/>
</dbReference>
<dbReference type="InterPro" id="IPR017441">
    <property type="entry name" value="Protein_kinase_ATP_BS"/>
</dbReference>
<feature type="transmembrane region" description="Helical" evidence="7">
    <location>
        <begin position="650"/>
        <end position="679"/>
    </location>
</feature>
<dbReference type="InterPro" id="IPR001245">
    <property type="entry name" value="Ser-Thr/Tyr_kinase_cat_dom"/>
</dbReference>
<keyword evidence="10" id="KW-1185">Reference proteome</keyword>
<keyword evidence="3 6" id="KW-0547">Nucleotide-binding</keyword>
<dbReference type="EMBL" id="OZ023703">
    <property type="protein sequence ID" value="CAK9871010.1"/>
    <property type="molecule type" value="Genomic_DNA"/>
</dbReference>
<feature type="binding site" evidence="6">
    <location>
        <position position="246"/>
    </location>
    <ligand>
        <name>ATP</name>
        <dbReference type="ChEBI" id="CHEBI:30616"/>
    </ligand>
</feature>
<proteinExistence type="predicted"/>
<dbReference type="PANTHER" id="PTHR44329:SF260">
    <property type="entry name" value="PROTEIN KINASE DOMAIN-CONTAINING PROTEIN"/>
    <property type="match status" value="1"/>
</dbReference>
<evidence type="ECO:0000256" key="4">
    <source>
        <dbReference type="ARBA" id="ARBA00022777"/>
    </source>
</evidence>
<feature type="transmembrane region" description="Helical" evidence="7">
    <location>
        <begin position="700"/>
        <end position="721"/>
    </location>
</feature>
<evidence type="ECO:0000313" key="10">
    <source>
        <dbReference type="Proteomes" id="UP001497522"/>
    </source>
</evidence>
<dbReference type="Pfam" id="PF07714">
    <property type="entry name" value="PK_Tyr_Ser-Thr"/>
    <property type="match status" value="1"/>
</dbReference>
<evidence type="ECO:0000256" key="2">
    <source>
        <dbReference type="ARBA" id="ARBA00022679"/>
    </source>
</evidence>
<feature type="transmembrane region" description="Helical" evidence="7">
    <location>
        <begin position="566"/>
        <end position="586"/>
    </location>
</feature>
<keyword evidence="7" id="KW-0812">Transmembrane</keyword>
<feature type="domain" description="Protein kinase" evidence="8">
    <location>
        <begin position="219"/>
        <end position="485"/>
    </location>
</feature>
<dbReference type="PROSITE" id="PS00108">
    <property type="entry name" value="PROTEIN_KINASE_ST"/>
    <property type="match status" value="1"/>
</dbReference>
<keyword evidence="7" id="KW-1133">Transmembrane helix</keyword>
<dbReference type="PANTHER" id="PTHR44329">
    <property type="entry name" value="SERINE/THREONINE-PROTEIN KINASE TNNI3K-RELATED"/>
    <property type="match status" value="1"/>
</dbReference>
<accession>A0ABP1B799</accession>
<dbReference type="InterPro" id="IPR008271">
    <property type="entry name" value="Ser/Thr_kinase_AS"/>
</dbReference>
<evidence type="ECO:0000256" key="1">
    <source>
        <dbReference type="ARBA" id="ARBA00022527"/>
    </source>
</evidence>
<evidence type="ECO:0000256" key="7">
    <source>
        <dbReference type="SAM" id="Phobius"/>
    </source>
</evidence>
<dbReference type="SUPFAM" id="SSF56112">
    <property type="entry name" value="Protein kinase-like (PK-like)"/>
    <property type="match status" value="1"/>
</dbReference>
<sequence>MGAILSRNQSLEMYEDCKNIAKNLETGCGSVMFNTYMCKLLADIYSLSIADLDDNYLRPRDERQLESDLHMCHEAVAEMKRVMLCGQILARDWTKQEWWKSVIHSSDSKSVKIRVVLHLKEFLNCVKAFKVRIAEARGYERFDLPTVEGLENWRSDVEQASRKDTDILLQKAEMYSKNSSFFATESPTCKIAKHLLAMLNRNSNSDGENLHSIPYNYVQQTNEHLGNGTFGNVSKCKFLGVPAAAKVFNTHDSNTVTQEATILANLQHPNVLQFIGLASNQNQYVLVTELMDMDLRSYLDQKIMKDAETPPLKLLEAIDIMLQVAQGMDYLHERGVMHRDLKSKNVLINVLDYGQSQVSKSVRAKLADFGVSKLKDSSTFTTPDVGTTLWRAPEVFKEGSGKKYTKSADVYSFAIIFFEVLTGKTPFDGVRRDTIYEHICSGGRPALPPTSYCPEYLSALIQRCWATWAEDRPTFREICQMLEYCKGILVRKEFPSYVQCIGSYDADQLKSNGLRVYFHNRFKFKRVCEETLFKLWNNRVSRVLLLLLFTFVLWNVFYLQMIRDTLISFLTAVLSDHLVLSFSKFLSSSLQVHYFVSVSITSSLQATPSFVLHFCSSLLSFVLHFCSSLLSFVLHFCSSLLSFVLHFCSSLLSCLLVIISFISYPIATLLLLLIFYASFRRISKFIASKYSSSLPQKNSFLDTIGLPSFVFTMVLLLYPLFFQSFNFHWLVFNLLFKLSQFLVVVTPIIMTIV</sequence>
<evidence type="ECO:0000256" key="6">
    <source>
        <dbReference type="PROSITE-ProRule" id="PRU10141"/>
    </source>
</evidence>
<dbReference type="InterPro" id="IPR051681">
    <property type="entry name" value="Ser/Thr_Kinases-Pseudokinases"/>
</dbReference>